<dbReference type="Pfam" id="PF00724">
    <property type="entry name" value="Oxidored_FMN"/>
    <property type="match status" value="1"/>
</dbReference>
<dbReference type="CDD" id="cd02933">
    <property type="entry name" value="OYE_like_FMN"/>
    <property type="match status" value="1"/>
</dbReference>
<evidence type="ECO:0000313" key="6">
    <source>
        <dbReference type="Proteomes" id="UP000702952"/>
    </source>
</evidence>
<evidence type="ECO:0000256" key="3">
    <source>
        <dbReference type="ARBA" id="ARBA00023002"/>
    </source>
</evidence>
<evidence type="ECO:0000313" key="5">
    <source>
        <dbReference type="EMBL" id="NTC29819.1"/>
    </source>
</evidence>
<dbReference type="PANTHER" id="PTHR22893:SF91">
    <property type="entry name" value="NADPH DEHYDROGENASE 2-RELATED"/>
    <property type="match status" value="1"/>
</dbReference>
<dbReference type="RefSeq" id="WP_174019072.1">
    <property type="nucleotide sequence ID" value="NZ_JAAMAW010000021.1"/>
</dbReference>
<dbReference type="AlphaFoldDB" id="A0AA44F779"/>
<proteinExistence type="inferred from homology"/>
<accession>A0AA44F779</accession>
<dbReference type="InterPro" id="IPR001155">
    <property type="entry name" value="OxRdtase_FMN_N"/>
</dbReference>
<gene>
    <name evidence="5" type="ORF">G6M46_16935</name>
</gene>
<evidence type="ECO:0000259" key="4">
    <source>
        <dbReference type="Pfam" id="PF00724"/>
    </source>
</evidence>
<protein>
    <submittedName>
        <fullName evidence="5">Alkene reductase</fullName>
    </submittedName>
</protein>
<comment type="caution">
    <text evidence="5">The sequence shown here is derived from an EMBL/GenBank/DDBJ whole genome shotgun (WGS) entry which is preliminary data.</text>
</comment>
<dbReference type="PANTHER" id="PTHR22893">
    <property type="entry name" value="NADH OXIDOREDUCTASE-RELATED"/>
    <property type="match status" value="1"/>
</dbReference>
<name>A0AA44F779_AGRTU</name>
<dbReference type="GO" id="GO:0005829">
    <property type="term" value="C:cytosol"/>
    <property type="evidence" value="ECO:0007669"/>
    <property type="project" value="TreeGrafter"/>
</dbReference>
<sequence>MKNLLENYDLAGRQISNRIVMAPMTRARRPDYVADQETATYYQQRATAGLIITEGTPISPEGQGYLNVPGIWSSEQTQGWKIVTEAVHAAGGTIFAQLWHVGRMSHTSLQPTNGAPVSSTTTPVRDPKFQVFTVKEDGTEGFVDPSVPRALATEEMARVVADFGRGAKNAATAGFDGVELHAANGYLFEQFLNPLLNDRTDRYGGTVENRARLTLETVDALVDNLGADRVGVRLAPHNQQFEMQDYDGVEETYFYLARELASRKVAYIHLNDNWAAGRSVIDDEFLAEFRKHFAGTIILAGAMTFERGERLVEAGIIDLPAFGQPFIANPDLVERYRDGVSLANPNRETYYGGGSEGYTDYPRAVDTKGVLS</sequence>
<comment type="cofactor">
    <cofactor evidence="1">
        <name>FMN</name>
        <dbReference type="ChEBI" id="CHEBI:58210"/>
    </cofactor>
</comment>
<evidence type="ECO:0000256" key="1">
    <source>
        <dbReference type="ARBA" id="ARBA00001917"/>
    </source>
</evidence>
<dbReference type="GO" id="GO:0010181">
    <property type="term" value="F:FMN binding"/>
    <property type="evidence" value="ECO:0007669"/>
    <property type="project" value="InterPro"/>
</dbReference>
<dbReference type="Proteomes" id="UP000702952">
    <property type="component" value="Unassembled WGS sequence"/>
</dbReference>
<reference evidence="5" key="1">
    <citation type="journal article" date="2020" name="Science">
        <title>Unexpected conservation and global transmission of agrobacterial virulence plasmids.</title>
        <authorList>
            <person name="Weisberg A.J."/>
            <person name="Davis E.W. 2nd"/>
            <person name="Tabima J."/>
            <person name="Belcher M.S."/>
            <person name="Miller M."/>
            <person name="Kuo C.H."/>
            <person name="Loper J.E."/>
            <person name="Grunwald N.J."/>
            <person name="Putnam M.L."/>
            <person name="Chang J.H."/>
        </authorList>
    </citation>
    <scope>NUCLEOTIDE SEQUENCE</scope>
    <source>
        <strain evidence="5">17-1853-1a</strain>
    </source>
</reference>
<feature type="domain" description="NADH:flavin oxidoreductase/NADH oxidase N-terminal" evidence="4">
    <location>
        <begin position="13"/>
        <end position="340"/>
    </location>
</feature>
<dbReference type="GO" id="GO:0016628">
    <property type="term" value="F:oxidoreductase activity, acting on the CH-CH group of donors, NAD or NADP as acceptor"/>
    <property type="evidence" value="ECO:0007669"/>
    <property type="project" value="UniProtKB-ARBA"/>
</dbReference>
<evidence type="ECO:0000256" key="2">
    <source>
        <dbReference type="ARBA" id="ARBA00005979"/>
    </source>
</evidence>
<dbReference type="Gene3D" id="3.20.20.70">
    <property type="entry name" value="Aldolase class I"/>
    <property type="match status" value="1"/>
</dbReference>
<dbReference type="EMBL" id="JAAMAY010000027">
    <property type="protein sequence ID" value="NTC29819.1"/>
    <property type="molecule type" value="Genomic_DNA"/>
</dbReference>
<organism evidence="5 6">
    <name type="scientific">Agrobacterium tumefaciens</name>
    <dbReference type="NCBI Taxonomy" id="358"/>
    <lineage>
        <taxon>Bacteria</taxon>
        <taxon>Pseudomonadati</taxon>
        <taxon>Pseudomonadota</taxon>
        <taxon>Alphaproteobacteria</taxon>
        <taxon>Hyphomicrobiales</taxon>
        <taxon>Rhizobiaceae</taxon>
        <taxon>Rhizobium/Agrobacterium group</taxon>
        <taxon>Agrobacterium</taxon>
        <taxon>Agrobacterium tumefaciens complex</taxon>
    </lineage>
</organism>
<dbReference type="FunFam" id="3.20.20.70:FF:000059">
    <property type="entry name" value="N-ethylmaleimide reductase, FMN-linked"/>
    <property type="match status" value="1"/>
</dbReference>
<dbReference type="InterPro" id="IPR045247">
    <property type="entry name" value="Oye-like"/>
</dbReference>
<comment type="similarity">
    <text evidence="2">Belongs to the NADH:flavin oxidoreductase/NADH oxidase family.</text>
</comment>
<dbReference type="SUPFAM" id="SSF51395">
    <property type="entry name" value="FMN-linked oxidoreductases"/>
    <property type="match status" value="1"/>
</dbReference>
<keyword evidence="3" id="KW-0560">Oxidoreductase</keyword>
<dbReference type="InterPro" id="IPR013785">
    <property type="entry name" value="Aldolase_TIM"/>
</dbReference>